<dbReference type="InterPro" id="IPR000073">
    <property type="entry name" value="AB_hydrolase_1"/>
</dbReference>
<dbReference type="SUPFAM" id="SSF53474">
    <property type="entry name" value="alpha/beta-Hydrolases"/>
    <property type="match status" value="1"/>
</dbReference>
<feature type="domain" description="AB hydrolase-1" evidence="1">
    <location>
        <begin position="4"/>
        <end position="242"/>
    </location>
</feature>
<proteinExistence type="predicted"/>
<protein>
    <submittedName>
        <fullName evidence="2">Pimeloyl-ACP methyl ester carboxylesterase</fullName>
    </submittedName>
</protein>
<keyword evidence="3" id="KW-1185">Reference proteome</keyword>
<sequence length="266" mass="29142">MTQIVFVHGMFQNPKSWDNWVRYFSDKGYDCSAPAWPLHDGDPKALRDNPPAGLGELSLDAIYASIKSAVAGLDKPVVIGHSVGGLIAQKLLADGHVSGAVAISSVAPNAMLDFDWGFIKNSAIITNPLKGDEPVYMDAKTFHGSFANTLSEEQAAVEFEKTATHDSRNVLRDCMGSSGKIDLSRPHEPLLLVAGEKDEIIPADLNEKNFKAYENTGSVTDFREFPNRGHYICGEPGWEEVAAYIDGWLQQNRFDVDNRIYAPSAI</sequence>
<dbReference type="Proteomes" id="UP000585437">
    <property type="component" value="Unassembled WGS sequence"/>
</dbReference>
<dbReference type="RefSeq" id="WP_062460619.1">
    <property type="nucleotide sequence ID" value="NZ_JACHBU010000001.1"/>
</dbReference>
<dbReference type="Gene3D" id="3.40.50.1820">
    <property type="entry name" value="alpha/beta hydrolase"/>
    <property type="match status" value="1"/>
</dbReference>
<name>A0A7X0JH30_9HYPH</name>
<dbReference type="InterPro" id="IPR050228">
    <property type="entry name" value="Carboxylesterase_BioH"/>
</dbReference>
<accession>A0A7X0JH30</accession>
<dbReference type="PANTHER" id="PTHR43194">
    <property type="entry name" value="HYDROLASE ALPHA/BETA FOLD FAMILY"/>
    <property type="match status" value="1"/>
</dbReference>
<dbReference type="Pfam" id="PF12697">
    <property type="entry name" value="Abhydrolase_6"/>
    <property type="match status" value="1"/>
</dbReference>
<dbReference type="PANTHER" id="PTHR43194:SF2">
    <property type="entry name" value="PEROXISOMAL MEMBRANE PROTEIN LPX1"/>
    <property type="match status" value="1"/>
</dbReference>
<evidence type="ECO:0000259" key="1">
    <source>
        <dbReference type="Pfam" id="PF12697"/>
    </source>
</evidence>
<organism evidence="2 3">
    <name type="scientific">Rhizobium soli</name>
    <dbReference type="NCBI Taxonomy" id="424798"/>
    <lineage>
        <taxon>Bacteria</taxon>
        <taxon>Pseudomonadati</taxon>
        <taxon>Pseudomonadota</taxon>
        <taxon>Alphaproteobacteria</taxon>
        <taxon>Hyphomicrobiales</taxon>
        <taxon>Rhizobiaceae</taxon>
        <taxon>Rhizobium/Agrobacterium group</taxon>
        <taxon>Rhizobium</taxon>
    </lineage>
</organism>
<evidence type="ECO:0000313" key="2">
    <source>
        <dbReference type="EMBL" id="MBB6507448.1"/>
    </source>
</evidence>
<dbReference type="InterPro" id="IPR029058">
    <property type="entry name" value="AB_hydrolase_fold"/>
</dbReference>
<dbReference type="EMBL" id="JACHBU010000001">
    <property type="protein sequence ID" value="MBB6507448.1"/>
    <property type="molecule type" value="Genomic_DNA"/>
</dbReference>
<comment type="caution">
    <text evidence="2">The sequence shown here is derived from an EMBL/GenBank/DDBJ whole genome shotgun (WGS) entry which is preliminary data.</text>
</comment>
<gene>
    <name evidence="2" type="ORF">F4695_000767</name>
</gene>
<evidence type="ECO:0000313" key="3">
    <source>
        <dbReference type="Proteomes" id="UP000585437"/>
    </source>
</evidence>
<reference evidence="2 3" key="1">
    <citation type="submission" date="2020-08" db="EMBL/GenBank/DDBJ databases">
        <title>The Agave Microbiome: Exploring the role of microbial communities in plant adaptations to desert environments.</title>
        <authorList>
            <person name="Partida-Martinez L.P."/>
        </authorList>
    </citation>
    <scope>NUCLEOTIDE SEQUENCE [LARGE SCALE GENOMIC DNA]</scope>
    <source>
        <strain evidence="2 3">AS3.12</strain>
    </source>
</reference>
<dbReference type="AlphaFoldDB" id="A0A7X0JH30"/>